<evidence type="ECO:0000313" key="1">
    <source>
        <dbReference type="EMBL" id="NEA84660.1"/>
    </source>
</evidence>
<dbReference type="AlphaFoldDB" id="A0A6G3QN81"/>
<proteinExistence type="predicted"/>
<protein>
    <submittedName>
        <fullName evidence="1">Uncharacterized protein</fullName>
    </submittedName>
</protein>
<name>A0A6G3QN81_9ACTN</name>
<dbReference type="EMBL" id="JAAGMD010000024">
    <property type="protein sequence ID" value="NEA84660.1"/>
    <property type="molecule type" value="Genomic_DNA"/>
</dbReference>
<accession>A0A6G3QN81</accession>
<comment type="caution">
    <text evidence="1">The sequence shown here is derived from an EMBL/GenBank/DDBJ whole genome shotgun (WGS) entry which is preliminary data.</text>
</comment>
<organism evidence="1">
    <name type="scientific">Streptomyces sp. SID14436</name>
    <dbReference type="NCBI Taxonomy" id="2706070"/>
    <lineage>
        <taxon>Bacteria</taxon>
        <taxon>Bacillati</taxon>
        <taxon>Actinomycetota</taxon>
        <taxon>Actinomycetes</taxon>
        <taxon>Kitasatosporales</taxon>
        <taxon>Streptomycetaceae</taxon>
        <taxon>Streptomyces</taxon>
    </lineage>
</organism>
<dbReference type="RefSeq" id="WP_164333884.1">
    <property type="nucleotide sequence ID" value="NZ_JAAGMD010000024.1"/>
</dbReference>
<gene>
    <name evidence="1" type="ORF">G3I53_00900</name>
</gene>
<sequence>MDLSEIGKAVDDGNGYAAISVKTLRNAVGATRAKKNVVAEISAGLRAGGFGHVPFEIPKRQDRVVLVYRLGPGTGAALMALVEAAHGDDEQANGAASVLSSMLASVDNR</sequence>
<reference evidence="1" key="1">
    <citation type="submission" date="2020-01" db="EMBL/GenBank/DDBJ databases">
        <title>Insect and environment-associated Actinomycetes.</title>
        <authorList>
            <person name="Currrie C."/>
            <person name="Chevrette M."/>
            <person name="Carlson C."/>
            <person name="Stubbendieck R."/>
            <person name="Wendt-Pienkowski E."/>
        </authorList>
    </citation>
    <scope>NUCLEOTIDE SEQUENCE</scope>
    <source>
        <strain evidence="1">SID14436</strain>
    </source>
</reference>